<dbReference type="RefSeq" id="WP_160352457.1">
    <property type="nucleotide sequence ID" value="NZ_SDWJ01000001.1"/>
</dbReference>
<reference evidence="1 2" key="1">
    <citation type="submission" date="2019-01" db="EMBL/GenBank/DDBJ databases">
        <title>Sphingorhabdus lacus sp.nov., isolated from an oligotrophic freshwater lake.</title>
        <authorList>
            <person name="Park M."/>
        </authorList>
    </citation>
    <scope>NUCLEOTIDE SEQUENCE [LARGE SCALE GENOMIC DNA]</scope>
    <source>
        <strain evidence="1 2">IMCC26285</strain>
    </source>
</reference>
<sequence length="61" mass="6750">MNKIEELNFAEIEQVDGALSLQNVAVIAQQMTSNITESIVSPATGIPKLIHNINYLINFYS</sequence>
<organism evidence="1 2">
    <name type="scientific">Sphingorhabdus profundilacus</name>
    <dbReference type="NCBI Taxonomy" id="2509718"/>
    <lineage>
        <taxon>Bacteria</taxon>
        <taxon>Pseudomonadati</taxon>
        <taxon>Pseudomonadota</taxon>
        <taxon>Alphaproteobacteria</taxon>
        <taxon>Sphingomonadales</taxon>
        <taxon>Sphingomonadaceae</taxon>
        <taxon>Sphingorhabdus</taxon>
    </lineage>
</organism>
<dbReference type="AlphaFoldDB" id="A0A6I4LXC4"/>
<keyword evidence="2" id="KW-1185">Reference proteome</keyword>
<comment type="caution">
    <text evidence="1">The sequence shown here is derived from an EMBL/GenBank/DDBJ whole genome shotgun (WGS) entry which is preliminary data.</text>
</comment>
<evidence type="ECO:0000313" key="2">
    <source>
        <dbReference type="Proteomes" id="UP000471147"/>
    </source>
</evidence>
<evidence type="ECO:0008006" key="3">
    <source>
        <dbReference type="Google" id="ProtNLM"/>
    </source>
</evidence>
<gene>
    <name evidence="1" type="ORF">EUU23_01995</name>
</gene>
<name>A0A6I4LXC4_9SPHN</name>
<dbReference type="Proteomes" id="UP000471147">
    <property type="component" value="Unassembled WGS sequence"/>
</dbReference>
<accession>A0A6I4LXC4</accession>
<proteinExistence type="predicted"/>
<protein>
    <recommendedName>
        <fullName evidence="3">Bacteriocin</fullName>
    </recommendedName>
</protein>
<dbReference type="EMBL" id="SDWJ01000001">
    <property type="protein sequence ID" value="MVZ96474.1"/>
    <property type="molecule type" value="Genomic_DNA"/>
</dbReference>
<evidence type="ECO:0000313" key="1">
    <source>
        <dbReference type="EMBL" id="MVZ96474.1"/>
    </source>
</evidence>